<evidence type="ECO:0000313" key="2">
    <source>
        <dbReference type="EMBL" id="KAL2735507.1"/>
    </source>
</evidence>
<gene>
    <name evidence="2" type="ORF">V1478_003147</name>
</gene>
<sequence length="375" mass="43720">EEESFEREKEIFRRRSESCEEERKTLGDFRTDVSGIAKRICSETAHLAPRLLSRVIPMPYTVVDETLRVLDCNALLKKHRQVLQITRRADLELVHGKHTLMETRLKTLPLKATSRKEAETLGERAHGLRDCNDTVWIILSLETRNYLGKEDMESNAQWPRDIRAERFERDVKEMRLRTLSFAGGAPESLQVCKCIDVAKRSVVFTLKNYAERCLSPGADKRDRILEYTIETELLSLEATREMEKKTINLGESRHHQERTSLNEKNFRCVILSTDTLCVNVARAKAKSRSKKRKTEKSREEERRKVNDVDAATTTFRFPENDDEQSNGFARAAISEVLETSFPHFRWISKVARPKKRMKLRSLRTWYNLLGRAMKY</sequence>
<protein>
    <submittedName>
        <fullName evidence="2">Uncharacterized protein</fullName>
    </submittedName>
</protein>
<evidence type="ECO:0000313" key="3">
    <source>
        <dbReference type="Proteomes" id="UP001607302"/>
    </source>
</evidence>
<dbReference type="EMBL" id="JAUDFV010000064">
    <property type="protein sequence ID" value="KAL2735507.1"/>
    <property type="molecule type" value="Genomic_DNA"/>
</dbReference>
<evidence type="ECO:0000256" key="1">
    <source>
        <dbReference type="SAM" id="MobiDB-lite"/>
    </source>
</evidence>
<name>A0ABD2BRV8_VESSQ</name>
<organism evidence="2 3">
    <name type="scientific">Vespula squamosa</name>
    <name type="common">Southern yellow jacket</name>
    <name type="synonym">Wasp</name>
    <dbReference type="NCBI Taxonomy" id="30214"/>
    <lineage>
        <taxon>Eukaryota</taxon>
        <taxon>Metazoa</taxon>
        <taxon>Ecdysozoa</taxon>
        <taxon>Arthropoda</taxon>
        <taxon>Hexapoda</taxon>
        <taxon>Insecta</taxon>
        <taxon>Pterygota</taxon>
        <taxon>Neoptera</taxon>
        <taxon>Endopterygota</taxon>
        <taxon>Hymenoptera</taxon>
        <taxon>Apocrita</taxon>
        <taxon>Aculeata</taxon>
        <taxon>Vespoidea</taxon>
        <taxon>Vespidae</taxon>
        <taxon>Vespinae</taxon>
        <taxon>Vespula</taxon>
    </lineage>
</organism>
<feature type="region of interest" description="Disordered" evidence="1">
    <location>
        <begin position="287"/>
        <end position="307"/>
    </location>
</feature>
<feature type="non-terminal residue" evidence="2">
    <location>
        <position position="1"/>
    </location>
</feature>
<proteinExistence type="predicted"/>
<reference evidence="2 3" key="1">
    <citation type="journal article" date="2024" name="Ann. Entomol. Soc. Am.">
        <title>Genomic analyses of the southern and eastern yellowjacket wasps (Hymenoptera: Vespidae) reveal evolutionary signatures of social life.</title>
        <authorList>
            <person name="Catto M.A."/>
            <person name="Caine P.B."/>
            <person name="Orr S.E."/>
            <person name="Hunt B.G."/>
            <person name="Goodisman M.A.D."/>
        </authorList>
    </citation>
    <scope>NUCLEOTIDE SEQUENCE [LARGE SCALE GENOMIC DNA]</scope>
    <source>
        <strain evidence="2">233</strain>
        <tissue evidence="2">Head and thorax</tissue>
    </source>
</reference>
<dbReference type="AlphaFoldDB" id="A0ABD2BRV8"/>
<comment type="caution">
    <text evidence="2">The sequence shown here is derived from an EMBL/GenBank/DDBJ whole genome shotgun (WGS) entry which is preliminary data.</text>
</comment>
<keyword evidence="3" id="KW-1185">Reference proteome</keyword>
<feature type="compositionally biased region" description="Basic and acidic residues" evidence="1">
    <location>
        <begin position="296"/>
        <end position="307"/>
    </location>
</feature>
<dbReference type="Proteomes" id="UP001607302">
    <property type="component" value="Unassembled WGS sequence"/>
</dbReference>
<accession>A0ABD2BRV8</accession>